<feature type="non-terminal residue" evidence="1">
    <location>
        <position position="1"/>
    </location>
</feature>
<dbReference type="Proteomes" id="UP000805193">
    <property type="component" value="Unassembled WGS sequence"/>
</dbReference>
<keyword evidence="2" id="KW-1185">Reference proteome</keyword>
<reference evidence="1 2" key="1">
    <citation type="journal article" date="2020" name="Cell">
        <title>Large-Scale Comparative Analyses of Tick Genomes Elucidate Their Genetic Diversity and Vector Capacities.</title>
        <authorList>
            <consortium name="Tick Genome and Microbiome Consortium (TIGMIC)"/>
            <person name="Jia N."/>
            <person name="Wang J."/>
            <person name="Shi W."/>
            <person name="Du L."/>
            <person name="Sun Y."/>
            <person name="Zhan W."/>
            <person name="Jiang J.F."/>
            <person name="Wang Q."/>
            <person name="Zhang B."/>
            <person name="Ji P."/>
            <person name="Bell-Sakyi L."/>
            <person name="Cui X.M."/>
            <person name="Yuan T.T."/>
            <person name="Jiang B.G."/>
            <person name="Yang W.F."/>
            <person name="Lam T.T."/>
            <person name="Chang Q.C."/>
            <person name="Ding S.J."/>
            <person name="Wang X.J."/>
            <person name="Zhu J.G."/>
            <person name="Ruan X.D."/>
            <person name="Zhao L."/>
            <person name="Wei J.T."/>
            <person name="Ye R.Z."/>
            <person name="Que T.C."/>
            <person name="Du C.H."/>
            <person name="Zhou Y.H."/>
            <person name="Cheng J.X."/>
            <person name="Dai P.F."/>
            <person name="Guo W.B."/>
            <person name="Han X.H."/>
            <person name="Huang E.J."/>
            <person name="Li L.F."/>
            <person name="Wei W."/>
            <person name="Gao Y.C."/>
            <person name="Liu J.Z."/>
            <person name="Shao H.Z."/>
            <person name="Wang X."/>
            <person name="Wang C.C."/>
            <person name="Yang T.C."/>
            <person name="Huo Q.B."/>
            <person name="Li W."/>
            <person name="Chen H.Y."/>
            <person name="Chen S.E."/>
            <person name="Zhou L.G."/>
            <person name="Ni X.B."/>
            <person name="Tian J.H."/>
            <person name="Sheng Y."/>
            <person name="Liu T."/>
            <person name="Pan Y.S."/>
            <person name="Xia L.Y."/>
            <person name="Li J."/>
            <person name="Zhao F."/>
            <person name="Cao W.C."/>
        </authorList>
    </citation>
    <scope>NUCLEOTIDE SEQUENCE [LARGE SCALE GENOMIC DNA]</scope>
    <source>
        <strain evidence="1">Iper-2018</strain>
    </source>
</reference>
<gene>
    <name evidence="1" type="ORF">HPB47_021903</name>
</gene>
<evidence type="ECO:0000313" key="2">
    <source>
        <dbReference type="Proteomes" id="UP000805193"/>
    </source>
</evidence>
<evidence type="ECO:0000313" key="1">
    <source>
        <dbReference type="EMBL" id="KAG0431306.1"/>
    </source>
</evidence>
<name>A0AC60QDS5_IXOPE</name>
<dbReference type="EMBL" id="JABSTQ010009237">
    <property type="protein sequence ID" value="KAG0431306.1"/>
    <property type="molecule type" value="Genomic_DNA"/>
</dbReference>
<organism evidence="1 2">
    <name type="scientific">Ixodes persulcatus</name>
    <name type="common">Taiga tick</name>
    <dbReference type="NCBI Taxonomy" id="34615"/>
    <lineage>
        <taxon>Eukaryota</taxon>
        <taxon>Metazoa</taxon>
        <taxon>Ecdysozoa</taxon>
        <taxon>Arthropoda</taxon>
        <taxon>Chelicerata</taxon>
        <taxon>Arachnida</taxon>
        <taxon>Acari</taxon>
        <taxon>Parasitiformes</taxon>
        <taxon>Ixodida</taxon>
        <taxon>Ixodoidea</taxon>
        <taxon>Ixodidae</taxon>
        <taxon>Ixodinae</taxon>
        <taxon>Ixodes</taxon>
    </lineage>
</organism>
<feature type="non-terminal residue" evidence="1">
    <location>
        <position position="281"/>
    </location>
</feature>
<sequence>GDDELEEPGNEPLGCGRRQQSGRNFQKIKRGMDDSPVRKDPPEKKNSYANAGFEHVEGGKRINGSSGLTESNHQPRRSVGKLERREQSSDESASCWTKFRRNAWLIPLVYSEFWIAATFSLITAFFPILASSKRIDAWKYGFVFSAYKVAMLIGSLVAERIVAYKSSSFCYILGQGGFVIFTFIFGGLYWIHDGQLLLGLALLFALLGGFTNTLYLVSMFAIVTSKFETHSCLIITAEARTAAVERAAAAAPARQLCSRLGGSEARALAYGSSCGGFESRP</sequence>
<protein>
    <submittedName>
        <fullName evidence="1">Uncharacterized protein</fullName>
    </submittedName>
</protein>
<proteinExistence type="predicted"/>
<comment type="caution">
    <text evidence="1">The sequence shown here is derived from an EMBL/GenBank/DDBJ whole genome shotgun (WGS) entry which is preliminary data.</text>
</comment>
<accession>A0AC60QDS5</accession>